<dbReference type="SUPFAM" id="SSF56672">
    <property type="entry name" value="DNA/RNA polymerases"/>
    <property type="match status" value="1"/>
</dbReference>
<accession>A0A2N9IFV5</accession>
<dbReference type="InterPro" id="IPR000477">
    <property type="entry name" value="RT_dom"/>
</dbReference>
<evidence type="ECO:0000259" key="1">
    <source>
        <dbReference type="Pfam" id="PF00078"/>
    </source>
</evidence>
<dbReference type="Pfam" id="PF00078">
    <property type="entry name" value="RVT_1"/>
    <property type="match status" value="1"/>
</dbReference>
<name>A0A2N9IFV5_FAGSY</name>
<feature type="domain" description="Reverse transcriptase" evidence="1">
    <location>
        <begin position="151"/>
        <end position="272"/>
    </location>
</feature>
<sequence length="577" mass="66861">MVWFAVGDKNTRFFHQFATQRRWTNTIFGMFDENGRWCSDEEEMADVASHYFENIFCSAHPHRMLATLEAVEPVVCDIWNQQLVDSFTAKEVKRALFDMHPSKAPGPDGMSSFFFKKFWRIVGPSLTSAVLSVLNSNHLLQKVNHTHIVLIPKKKNLDKMGNYRPISLCNVIYKLISKVLANRLKTVLAGIISDSQNAFVLRRLITDNVEVAFEILNSLKNRRTSSKGLMALKLNMSKAYDRVKWSFLELIMRKLGFAERWVALVMECITTNVREEIHQFWGSTSSTNFGKYLGLPPVVGRAKKLFFNEIKERVAKRIHGWKERFLSKAGREILIKAIAQAIPTYSMSCFLLPKTWCSDLNGMMAKYWWGQNDTVRKIHWVKWESLCMEKSVGGLGFKQLYLFNRALLANILAGQEVLQKGVEWQHQLRGPPRPVWRGSASGSYIVRLGYNVLESKAREMYCGESSHANSRRRMWRKLWKLRIPGKCLMAQNTWAVSRRVFSKMPNSIEHFSQHFQWILLALDKEAIMEWIVITWCIWRDRNHFIFHKIQLRPEFIRDQGLDLLIAFQSASGGPPGS</sequence>
<proteinExistence type="predicted"/>
<dbReference type="AlphaFoldDB" id="A0A2N9IFV5"/>
<dbReference type="EMBL" id="OIVN01005545">
    <property type="protein sequence ID" value="SPD22909.1"/>
    <property type="molecule type" value="Genomic_DNA"/>
</dbReference>
<protein>
    <recommendedName>
        <fullName evidence="1">Reverse transcriptase domain-containing protein</fullName>
    </recommendedName>
</protein>
<reference evidence="2" key="1">
    <citation type="submission" date="2018-02" db="EMBL/GenBank/DDBJ databases">
        <authorList>
            <person name="Cohen D.B."/>
            <person name="Kent A.D."/>
        </authorList>
    </citation>
    <scope>NUCLEOTIDE SEQUENCE</scope>
</reference>
<gene>
    <name evidence="2" type="ORF">FSB_LOCUS50791</name>
</gene>
<evidence type="ECO:0000313" key="2">
    <source>
        <dbReference type="EMBL" id="SPD22909.1"/>
    </source>
</evidence>
<dbReference type="PANTHER" id="PTHR31635">
    <property type="entry name" value="REVERSE TRANSCRIPTASE DOMAIN-CONTAINING PROTEIN-RELATED"/>
    <property type="match status" value="1"/>
</dbReference>
<dbReference type="CDD" id="cd01650">
    <property type="entry name" value="RT_nLTR_like"/>
    <property type="match status" value="1"/>
</dbReference>
<organism evidence="2">
    <name type="scientific">Fagus sylvatica</name>
    <name type="common">Beechnut</name>
    <dbReference type="NCBI Taxonomy" id="28930"/>
    <lineage>
        <taxon>Eukaryota</taxon>
        <taxon>Viridiplantae</taxon>
        <taxon>Streptophyta</taxon>
        <taxon>Embryophyta</taxon>
        <taxon>Tracheophyta</taxon>
        <taxon>Spermatophyta</taxon>
        <taxon>Magnoliopsida</taxon>
        <taxon>eudicotyledons</taxon>
        <taxon>Gunneridae</taxon>
        <taxon>Pentapetalae</taxon>
        <taxon>rosids</taxon>
        <taxon>fabids</taxon>
        <taxon>Fagales</taxon>
        <taxon>Fagaceae</taxon>
        <taxon>Fagus</taxon>
    </lineage>
</organism>
<dbReference type="InterPro" id="IPR043502">
    <property type="entry name" value="DNA/RNA_pol_sf"/>
</dbReference>
<dbReference type="PANTHER" id="PTHR31635:SF196">
    <property type="entry name" value="REVERSE TRANSCRIPTASE DOMAIN-CONTAINING PROTEIN-RELATED"/>
    <property type="match status" value="1"/>
</dbReference>